<feature type="transmembrane region" description="Helical" evidence="8">
    <location>
        <begin position="37"/>
        <end position="58"/>
    </location>
</feature>
<dbReference type="GO" id="GO:0016887">
    <property type="term" value="F:ATP hydrolysis activity"/>
    <property type="evidence" value="ECO:0007669"/>
    <property type="project" value="InterPro"/>
</dbReference>
<evidence type="ECO:0000256" key="2">
    <source>
        <dbReference type="ARBA" id="ARBA00022448"/>
    </source>
</evidence>
<dbReference type="GO" id="GO:0140359">
    <property type="term" value="F:ABC-type transporter activity"/>
    <property type="evidence" value="ECO:0007669"/>
    <property type="project" value="InterPro"/>
</dbReference>
<evidence type="ECO:0000256" key="8">
    <source>
        <dbReference type="SAM" id="Phobius"/>
    </source>
</evidence>
<dbReference type="FunFam" id="3.40.50.300:FF:000186">
    <property type="entry name" value="ATP-binding cassette sub-family B member 7, mitochondrial"/>
    <property type="match status" value="1"/>
</dbReference>
<gene>
    <name evidence="11" type="ORF">DFP90_104256</name>
</gene>
<dbReference type="Pfam" id="PF00005">
    <property type="entry name" value="ABC_tran"/>
    <property type="match status" value="1"/>
</dbReference>
<keyword evidence="12" id="KW-1185">Reference proteome</keyword>
<keyword evidence="5 11" id="KW-0067">ATP-binding</keyword>
<evidence type="ECO:0000256" key="7">
    <source>
        <dbReference type="ARBA" id="ARBA00023136"/>
    </source>
</evidence>
<evidence type="ECO:0000259" key="10">
    <source>
        <dbReference type="PROSITE" id="PS50929"/>
    </source>
</evidence>
<accession>A0A3D9HNA4</accession>
<evidence type="ECO:0000256" key="4">
    <source>
        <dbReference type="ARBA" id="ARBA00022741"/>
    </source>
</evidence>
<feature type="transmembrane region" description="Helical" evidence="8">
    <location>
        <begin position="70"/>
        <end position="92"/>
    </location>
</feature>
<dbReference type="OrthoDB" id="5288404at2"/>
<dbReference type="InterPro" id="IPR003593">
    <property type="entry name" value="AAA+_ATPase"/>
</dbReference>
<dbReference type="InterPro" id="IPR017871">
    <property type="entry name" value="ABC_transporter-like_CS"/>
</dbReference>
<sequence>MTDASANREKRRNQWKTLMTLLPYLWPRNKPGIRLRVTLALFCLALAKVTNVTVPVIFKDVVDALDGEQAILALPVALLLAYGLARLMTVVFQEMREALFAKVKMRALRVVALQTFQHLHSLSLRFHMDRQTGGLSRAIDRGVKGIEFLLNFTLFNILPTLLEIFMVCGLLWAFFDFWFALVTFVTIGSYIAFTMLVTEWRLKFRRQMNDKDNEANTKAIDSLLNFETVKYFGNEDHEAQRFDRAMRGYEKAAITSTVSLSAVNIGQGGIIAAGLVILMMMAGQGVIEGTMTLGDFVMVNTYLIQLYLPLNFLGFVYRQIRQSLTDMEDMFELLRVSQEVSDNENATSLNVNGAELRFEQVSFGYDPRRPILKDVSFKVPAGGSIAIVGPSGAGKSTISRLLFRFYDADQGAITIDQQNLRDVTQKSLRQAIGIVPQDTVLFNDTIFYNIAYGRPGANREEVEHAAKLASIHEFILSLPEGYDTVVGERGLKLSGGEKQRVAIARTILKQPAILLFDEATSALDTATEREIQMSLKEVSRGRTTLMIAHRLSTVVDADQILVLSNGQVVESGRHPDLIAQDGLYAQMWTRQQEAADNNGQPVGIPGE</sequence>
<dbReference type="SMART" id="SM00382">
    <property type="entry name" value="AAA"/>
    <property type="match status" value="1"/>
</dbReference>
<feature type="domain" description="ABC transmembrane type-1" evidence="10">
    <location>
        <begin position="39"/>
        <end position="322"/>
    </location>
</feature>
<feature type="transmembrane region" description="Helical" evidence="8">
    <location>
        <begin position="269"/>
        <end position="287"/>
    </location>
</feature>
<dbReference type="InterPro" id="IPR003439">
    <property type="entry name" value="ABC_transporter-like_ATP-bd"/>
</dbReference>
<dbReference type="InterPro" id="IPR039421">
    <property type="entry name" value="Type_1_exporter"/>
</dbReference>
<dbReference type="PANTHER" id="PTHR24221">
    <property type="entry name" value="ATP-BINDING CASSETTE SUB-FAMILY B"/>
    <property type="match status" value="1"/>
</dbReference>
<dbReference type="PROSITE" id="PS50893">
    <property type="entry name" value="ABC_TRANSPORTER_2"/>
    <property type="match status" value="1"/>
</dbReference>
<dbReference type="Gene3D" id="1.20.1560.10">
    <property type="entry name" value="ABC transporter type 1, transmembrane domain"/>
    <property type="match status" value="1"/>
</dbReference>
<dbReference type="PROSITE" id="PS50929">
    <property type="entry name" value="ABC_TM1F"/>
    <property type="match status" value="1"/>
</dbReference>
<dbReference type="InterPro" id="IPR027417">
    <property type="entry name" value="P-loop_NTPase"/>
</dbReference>
<name>A0A3D9HNA4_9PROT</name>
<dbReference type="PANTHER" id="PTHR24221:SF402">
    <property type="entry name" value="IRON-SULFUR CLUSTERS TRANSPORTER ABCB7, MITOCHONDRIAL"/>
    <property type="match status" value="1"/>
</dbReference>
<feature type="transmembrane region" description="Helical" evidence="8">
    <location>
        <begin position="178"/>
        <end position="198"/>
    </location>
</feature>
<keyword evidence="4" id="KW-0547">Nucleotide-binding</keyword>
<dbReference type="GO" id="GO:0006879">
    <property type="term" value="P:intracellular iron ion homeostasis"/>
    <property type="evidence" value="ECO:0007669"/>
    <property type="project" value="TreeGrafter"/>
</dbReference>
<dbReference type="GO" id="GO:0005886">
    <property type="term" value="C:plasma membrane"/>
    <property type="evidence" value="ECO:0007669"/>
    <property type="project" value="UniProtKB-SubCell"/>
</dbReference>
<keyword evidence="7 8" id="KW-0472">Membrane</keyword>
<dbReference type="Gene3D" id="3.40.50.300">
    <property type="entry name" value="P-loop containing nucleotide triphosphate hydrolases"/>
    <property type="match status" value="1"/>
</dbReference>
<dbReference type="GO" id="GO:0005524">
    <property type="term" value="F:ATP binding"/>
    <property type="evidence" value="ECO:0007669"/>
    <property type="project" value="UniProtKB-KW"/>
</dbReference>
<organism evidence="11 12">
    <name type="scientific">Aestuariispira insulae</name>
    <dbReference type="NCBI Taxonomy" id="1461337"/>
    <lineage>
        <taxon>Bacteria</taxon>
        <taxon>Pseudomonadati</taxon>
        <taxon>Pseudomonadota</taxon>
        <taxon>Alphaproteobacteria</taxon>
        <taxon>Rhodospirillales</taxon>
        <taxon>Kiloniellaceae</taxon>
        <taxon>Aestuariispira</taxon>
    </lineage>
</organism>
<protein>
    <submittedName>
        <fullName evidence="11">ATP-binding cassette subfamily B protein</fullName>
    </submittedName>
</protein>
<evidence type="ECO:0000313" key="11">
    <source>
        <dbReference type="EMBL" id="RED50982.1"/>
    </source>
</evidence>
<dbReference type="SUPFAM" id="SSF90123">
    <property type="entry name" value="ABC transporter transmembrane region"/>
    <property type="match status" value="1"/>
</dbReference>
<evidence type="ECO:0000256" key="5">
    <source>
        <dbReference type="ARBA" id="ARBA00022840"/>
    </source>
</evidence>
<evidence type="ECO:0000256" key="1">
    <source>
        <dbReference type="ARBA" id="ARBA00004651"/>
    </source>
</evidence>
<dbReference type="CDD" id="cd03253">
    <property type="entry name" value="ABCC_ATM1_transporter"/>
    <property type="match status" value="1"/>
</dbReference>
<comment type="caution">
    <text evidence="11">The sequence shown here is derived from an EMBL/GenBank/DDBJ whole genome shotgun (WGS) entry which is preliminary data.</text>
</comment>
<dbReference type="CDD" id="cd18582">
    <property type="entry name" value="ABC_6TM_ATM1_ABCB7"/>
    <property type="match status" value="1"/>
</dbReference>
<keyword evidence="6 8" id="KW-1133">Transmembrane helix</keyword>
<dbReference type="AlphaFoldDB" id="A0A3D9HNA4"/>
<evidence type="ECO:0000313" key="12">
    <source>
        <dbReference type="Proteomes" id="UP000256845"/>
    </source>
</evidence>
<evidence type="ECO:0000256" key="3">
    <source>
        <dbReference type="ARBA" id="ARBA00022692"/>
    </source>
</evidence>
<dbReference type="EMBL" id="QRDW01000004">
    <property type="protein sequence ID" value="RED50982.1"/>
    <property type="molecule type" value="Genomic_DNA"/>
</dbReference>
<keyword evidence="3 8" id="KW-0812">Transmembrane</keyword>
<dbReference type="InterPro" id="IPR011527">
    <property type="entry name" value="ABC1_TM_dom"/>
</dbReference>
<dbReference type="InterPro" id="IPR036640">
    <property type="entry name" value="ABC1_TM_sf"/>
</dbReference>
<reference evidence="11 12" key="1">
    <citation type="submission" date="2018-07" db="EMBL/GenBank/DDBJ databases">
        <title>Genomic Encyclopedia of Type Strains, Phase III (KMG-III): the genomes of soil and plant-associated and newly described type strains.</title>
        <authorList>
            <person name="Whitman W."/>
        </authorList>
    </citation>
    <scope>NUCLEOTIDE SEQUENCE [LARGE SCALE GENOMIC DNA]</scope>
    <source>
        <strain evidence="11 12">CECT 8488</strain>
    </source>
</reference>
<dbReference type="RefSeq" id="WP_115936765.1">
    <property type="nucleotide sequence ID" value="NZ_QRDW01000004.1"/>
</dbReference>
<dbReference type="PROSITE" id="PS00211">
    <property type="entry name" value="ABC_TRANSPORTER_1"/>
    <property type="match status" value="1"/>
</dbReference>
<feature type="transmembrane region" description="Helical" evidence="8">
    <location>
        <begin position="299"/>
        <end position="317"/>
    </location>
</feature>
<proteinExistence type="predicted"/>
<comment type="subcellular location">
    <subcellularLocation>
        <location evidence="1">Cell membrane</location>
        <topology evidence="1">Multi-pass membrane protein</topology>
    </subcellularLocation>
</comment>
<evidence type="ECO:0000259" key="9">
    <source>
        <dbReference type="PROSITE" id="PS50893"/>
    </source>
</evidence>
<dbReference type="Pfam" id="PF00664">
    <property type="entry name" value="ABC_membrane"/>
    <property type="match status" value="1"/>
</dbReference>
<dbReference type="SUPFAM" id="SSF52540">
    <property type="entry name" value="P-loop containing nucleoside triphosphate hydrolases"/>
    <property type="match status" value="1"/>
</dbReference>
<feature type="domain" description="ABC transporter" evidence="9">
    <location>
        <begin position="356"/>
        <end position="590"/>
    </location>
</feature>
<feature type="transmembrane region" description="Helical" evidence="8">
    <location>
        <begin position="148"/>
        <end position="172"/>
    </location>
</feature>
<keyword evidence="2" id="KW-0813">Transport</keyword>
<evidence type="ECO:0000256" key="6">
    <source>
        <dbReference type="ARBA" id="ARBA00022989"/>
    </source>
</evidence>
<dbReference type="Proteomes" id="UP000256845">
    <property type="component" value="Unassembled WGS sequence"/>
</dbReference>